<feature type="transmembrane region" description="Helical" evidence="1">
    <location>
        <begin position="188"/>
        <end position="209"/>
    </location>
</feature>
<dbReference type="AlphaFoldDB" id="A0A448WCY1"/>
<dbReference type="EMBL" id="CAAALY010004741">
    <property type="protein sequence ID" value="VEL08787.1"/>
    <property type="molecule type" value="Genomic_DNA"/>
</dbReference>
<keyword evidence="1" id="KW-0472">Membrane</keyword>
<evidence type="ECO:0000313" key="2">
    <source>
        <dbReference type="EMBL" id="VEL08787.1"/>
    </source>
</evidence>
<dbReference type="OrthoDB" id="6283070at2759"/>
<gene>
    <name evidence="2" type="ORF">PXEA_LOCUS2227</name>
</gene>
<evidence type="ECO:0000256" key="1">
    <source>
        <dbReference type="SAM" id="Phobius"/>
    </source>
</evidence>
<organism evidence="2 3">
    <name type="scientific">Protopolystoma xenopodis</name>
    <dbReference type="NCBI Taxonomy" id="117903"/>
    <lineage>
        <taxon>Eukaryota</taxon>
        <taxon>Metazoa</taxon>
        <taxon>Spiralia</taxon>
        <taxon>Lophotrochozoa</taxon>
        <taxon>Platyhelminthes</taxon>
        <taxon>Monogenea</taxon>
        <taxon>Polyopisthocotylea</taxon>
        <taxon>Polystomatidea</taxon>
        <taxon>Polystomatidae</taxon>
        <taxon>Protopolystoma</taxon>
    </lineage>
</organism>
<dbReference type="Proteomes" id="UP000784294">
    <property type="component" value="Unassembled WGS sequence"/>
</dbReference>
<keyword evidence="1" id="KW-0812">Transmembrane</keyword>
<reference evidence="2" key="1">
    <citation type="submission" date="2018-11" db="EMBL/GenBank/DDBJ databases">
        <authorList>
            <consortium name="Pathogen Informatics"/>
        </authorList>
    </citation>
    <scope>NUCLEOTIDE SEQUENCE</scope>
</reference>
<sequence>MIEAHFNAIICEIKTQLGFNTPTLASTQSSPSSISSIGGTTSPASVTAGAVTPTHSTTVLASPASATNQSSGNTLTNVFSGTGTINIRLRDACCLAIASLTTHPAATKRLAGHLPALLSGLLGLIDDHEGVGGSPVPLEQLLQVQQQQQLTKRQKSILGHVSPAEEAAIAVQKVAIAVKYNFRFICHAAIQILPVWLLFAIIHSILICMHNYEEFDPIFYHYTHETLGKFT</sequence>
<evidence type="ECO:0000313" key="3">
    <source>
        <dbReference type="Proteomes" id="UP000784294"/>
    </source>
</evidence>
<accession>A0A448WCY1</accession>
<proteinExistence type="predicted"/>
<comment type="caution">
    <text evidence="2">The sequence shown here is derived from an EMBL/GenBank/DDBJ whole genome shotgun (WGS) entry which is preliminary data.</text>
</comment>
<name>A0A448WCY1_9PLAT</name>
<keyword evidence="3" id="KW-1185">Reference proteome</keyword>
<keyword evidence="1" id="KW-1133">Transmembrane helix</keyword>
<protein>
    <submittedName>
        <fullName evidence="2">Uncharacterized protein</fullName>
    </submittedName>
</protein>